<dbReference type="EMBL" id="FR904731">
    <property type="protein sequence ID" value="CDQ70688.1"/>
    <property type="molecule type" value="Genomic_DNA"/>
</dbReference>
<proteinExistence type="predicted"/>
<dbReference type="Proteomes" id="UP000193380">
    <property type="component" value="Unassembled WGS sequence"/>
</dbReference>
<dbReference type="InterPro" id="IPR016024">
    <property type="entry name" value="ARM-type_fold"/>
</dbReference>
<protein>
    <submittedName>
        <fullName evidence="1">Uncharacterized protein</fullName>
    </submittedName>
</protein>
<dbReference type="InterPro" id="IPR011989">
    <property type="entry name" value="ARM-like"/>
</dbReference>
<name>A0A060WTK0_ONCMY</name>
<gene>
    <name evidence="1" type="ORF">GSONMT00053959001</name>
</gene>
<sequence length="110" mass="11807">MATSEHLIMQNEALVALAIASAIDIASMQESFREAELLPTLQKMLDDPVATVEFKFSALGLICSLANSSSMKEEMESLNLKETLNKLSGHSSTNVATQADTVLAMLSETS</sequence>
<reference evidence="1" key="1">
    <citation type="journal article" date="2014" name="Nat. Commun.">
        <title>The rainbow trout genome provides novel insights into evolution after whole-genome duplication in vertebrates.</title>
        <authorList>
            <person name="Berthelot C."/>
            <person name="Brunet F."/>
            <person name="Chalopin D."/>
            <person name="Juanchich A."/>
            <person name="Bernard M."/>
            <person name="Noel B."/>
            <person name="Bento P."/>
            <person name="Da Silva C."/>
            <person name="Labadie K."/>
            <person name="Alberti A."/>
            <person name="Aury J.M."/>
            <person name="Louis A."/>
            <person name="Dehais P."/>
            <person name="Bardou P."/>
            <person name="Montfort J."/>
            <person name="Klopp C."/>
            <person name="Cabau C."/>
            <person name="Gaspin C."/>
            <person name="Thorgaard G.H."/>
            <person name="Boussaha M."/>
            <person name="Quillet E."/>
            <person name="Guyomard R."/>
            <person name="Galiana D."/>
            <person name="Bobe J."/>
            <person name="Volff J.N."/>
            <person name="Genet C."/>
            <person name="Wincker P."/>
            <person name="Jaillon O."/>
            <person name="Roest Crollius H."/>
            <person name="Guiguen Y."/>
        </authorList>
    </citation>
    <scope>NUCLEOTIDE SEQUENCE [LARGE SCALE GENOMIC DNA]</scope>
</reference>
<dbReference type="AlphaFoldDB" id="A0A060WTK0"/>
<accession>A0A060WTK0</accession>
<reference evidence="1" key="2">
    <citation type="submission" date="2014-03" db="EMBL/GenBank/DDBJ databases">
        <authorList>
            <person name="Genoscope - CEA"/>
        </authorList>
    </citation>
    <scope>NUCLEOTIDE SEQUENCE</scope>
</reference>
<evidence type="ECO:0000313" key="2">
    <source>
        <dbReference type="Proteomes" id="UP000193380"/>
    </source>
</evidence>
<evidence type="ECO:0000313" key="1">
    <source>
        <dbReference type="EMBL" id="CDQ70688.1"/>
    </source>
</evidence>
<dbReference type="Gene3D" id="1.25.10.10">
    <property type="entry name" value="Leucine-rich Repeat Variant"/>
    <property type="match status" value="1"/>
</dbReference>
<dbReference type="PaxDb" id="8022-A0A060WTK0"/>
<dbReference type="PANTHER" id="PTHR10957">
    <property type="entry name" value="RAP1 GTPASE-GDP DISSOCIATION STIMULATOR 1"/>
    <property type="match status" value="1"/>
</dbReference>
<organism evidence="1 2">
    <name type="scientific">Oncorhynchus mykiss</name>
    <name type="common">Rainbow trout</name>
    <name type="synonym">Salmo gairdneri</name>
    <dbReference type="NCBI Taxonomy" id="8022"/>
    <lineage>
        <taxon>Eukaryota</taxon>
        <taxon>Metazoa</taxon>
        <taxon>Chordata</taxon>
        <taxon>Craniata</taxon>
        <taxon>Vertebrata</taxon>
        <taxon>Euteleostomi</taxon>
        <taxon>Actinopterygii</taxon>
        <taxon>Neopterygii</taxon>
        <taxon>Teleostei</taxon>
        <taxon>Protacanthopterygii</taxon>
        <taxon>Salmoniformes</taxon>
        <taxon>Salmonidae</taxon>
        <taxon>Salmoninae</taxon>
        <taxon>Oncorhynchus</taxon>
    </lineage>
</organism>
<dbReference type="GO" id="GO:0005085">
    <property type="term" value="F:guanyl-nucleotide exchange factor activity"/>
    <property type="evidence" value="ECO:0007669"/>
    <property type="project" value="InterPro"/>
</dbReference>
<dbReference type="SUPFAM" id="SSF48371">
    <property type="entry name" value="ARM repeat"/>
    <property type="match status" value="1"/>
</dbReference>
<dbReference type="InterPro" id="IPR040144">
    <property type="entry name" value="RAP1GDS1"/>
</dbReference>
<dbReference type="STRING" id="8022.A0A060WTK0"/>